<name>A0A319EGH1_ASPSB</name>
<sequence length="437" mass="49958">MEEYPNHWKASLLGEEFWKDAEAYNQPIHDSIEADQNIEADEDTPLHERFPFNLEHEQNTHAPVAGSNDPATERPSRRRFSMSDAFTGAPLATARVVELSRRPRSQSPRPLVCDSSTSSSRSSSLIRSALNRMACFMKEDSEAETELEPEPEPIQLIPADEATPEKLLMEFRGGETWARLTIDRRLLGIDVFWPQDLDEKDKNTSNEEHSDKKAKPDLVMLDLEQMAPLSQFRNLRSLKITGMMQSYQKYIWQTAWLNHNLDELEIGMALPPRIRKSRTGNWPYMKGGWKLDPAHYAEPVYYGDGSGALDPKLGQAEYLDKMVIEKAKVCAMAVGRTRQKLAIRTLILFGFVVDADPFLHWFDVKRLKCINFKDYCVDAGFWLCQPMKKVKVIFPRQVPEKATVARRVDLLSELKVIELKGGKKVSEKKYTGPESLV</sequence>
<feature type="region of interest" description="Disordered" evidence="1">
    <location>
        <begin position="99"/>
        <end position="125"/>
    </location>
</feature>
<feature type="region of interest" description="Disordered" evidence="1">
    <location>
        <begin position="58"/>
        <end position="85"/>
    </location>
</feature>
<protein>
    <submittedName>
        <fullName evidence="2">Uncharacterized protein</fullName>
    </submittedName>
</protein>
<gene>
    <name evidence="2" type="ORF">BO78DRAFT_397945</name>
</gene>
<feature type="compositionally biased region" description="Low complexity" evidence="1">
    <location>
        <begin position="105"/>
        <end position="125"/>
    </location>
</feature>
<dbReference type="Proteomes" id="UP000248423">
    <property type="component" value="Unassembled WGS sequence"/>
</dbReference>
<accession>A0A319EGH1</accession>
<keyword evidence="3" id="KW-1185">Reference proteome</keyword>
<dbReference type="OrthoDB" id="5368934at2759"/>
<evidence type="ECO:0000256" key="1">
    <source>
        <dbReference type="SAM" id="MobiDB-lite"/>
    </source>
</evidence>
<evidence type="ECO:0000313" key="2">
    <source>
        <dbReference type="EMBL" id="PYI05638.1"/>
    </source>
</evidence>
<dbReference type="VEuPathDB" id="FungiDB:BO78DRAFT_397945"/>
<organism evidence="2 3">
    <name type="scientific">Aspergillus sclerotiicarbonarius (strain CBS 121057 / IBT 28362)</name>
    <dbReference type="NCBI Taxonomy" id="1448318"/>
    <lineage>
        <taxon>Eukaryota</taxon>
        <taxon>Fungi</taxon>
        <taxon>Dikarya</taxon>
        <taxon>Ascomycota</taxon>
        <taxon>Pezizomycotina</taxon>
        <taxon>Eurotiomycetes</taxon>
        <taxon>Eurotiomycetidae</taxon>
        <taxon>Eurotiales</taxon>
        <taxon>Aspergillaceae</taxon>
        <taxon>Aspergillus</taxon>
        <taxon>Aspergillus subgen. Circumdati</taxon>
    </lineage>
</organism>
<dbReference type="AlphaFoldDB" id="A0A319EGH1"/>
<proteinExistence type="predicted"/>
<reference evidence="2 3" key="1">
    <citation type="submission" date="2018-02" db="EMBL/GenBank/DDBJ databases">
        <title>The genomes of Aspergillus section Nigri reveals drivers in fungal speciation.</title>
        <authorList>
            <consortium name="DOE Joint Genome Institute"/>
            <person name="Vesth T.C."/>
            <person name="Nybo J."/>
            <person name="Theobald S."/>
            <person name="Brandl J."/>
            <person name="Frisvad J.C."/>
            <person name="Nielsen K.F."/>
            <person name="Lyhne E.K."/>
            <person name="Kogle M.E."/>
            <person name="Kuo A."/>
            <person name="Riley R."/>
            <person name="Clum A."/>
            <person name="Nolan M."/>
            <person name="Lipzen A."/>
            <person name="Salamov A."/>
            <person name="Henrissat B."/>
            <person name="Wiebenga A."/>
            <person name="De vries R.P."/>
            <person name="Grigoriev I.V."/>
            <person name="Mortensen U.H."/>
            <person name="Andersen M.R."/>
            <person name="Baker S.E."/>
        </authorList>
    </citation>
    <scope>NUCLEOTIDE SEQUENCE [LARGE SCALE GENOMIC DNA]</scope>
    <source>
        <strain evidence="2 3">CBS 121057</strain>
    </source>
</reference>
<dbReference type="EMBL" id="KZ826356">
    <property type="protein sequence ID" value="PYI05638.1"/>
    <property type="molecule type" value="Genomic_DNA"/>
</dbReference>
<evidence type="ECO:0000313" key="3">
    <source>
        <dbReference type="Proteomes" id="UP000248423"/>
    </source>
</evidence>